<protein>
    <submittedName>
        <fullName evidence="3">Bifunctional NMN adenylyltransferase/Nudix hydrolase</fullName>
    </submittedName>
</protein>
<evidence type="ECO:0000313" key="3">
    <source>
        <dbReference type="EMBL" id="VFU13483.1"/>
    </source>
</evidence>
<dbReference type="PROSITE" id="PS51462">
    <property type="entry name" value="NUDIX"/>
    <property type="match status" value="1"/>
</dbReference>
<dbReference type="EMBL" id="CAADRM010000080">
    <property type="protein sequence ID" value="VFU13483.1"/>
    <property type="molecule type" value="Genomic_DNA"/>
</dbReference>
<sequence length="156" mass="17247">MAAKESFVCPVCGHVMERYRNPVPTVDVIIEYDHGIVLVERKNPPLGWALPGGFVDYGETVERAAAREAREETGLVLENLQMFHVYSDPSRDPRMHTITTVFTASGTGALQAGDDAGGIGVFAEGELPEAIAFDHSRIIEDYFAYRRGERKGMTCR</sequence>
<dbReference type="SUPFAM" id="SSF55811">
    <property type="entry name" value="Nudix"/>
    <property type="match status" value="1"/>
</dbReference>
<dbReference type="InterPro" id="IPR015797">
    <property type="entry name" value="NUDIX_hydrolase-like_dom_sf"/>
</dbReference>
<gene>
    <name evidence="3" type="ORF">SCFA_190037</name>
</gene>
<dbReference type="Pfam" id="PF00293">
    <property type="entry name" value="NUDIX"/>
    <property type="match status" value="1"/>
</dbReference>
<dbReference type="GO" id="GO:0016779">
    <property type="term" value="F:nucleotidyltransferase activity"/>
    <property type="evidence" value="ECO:0007669"/>
    <property type="project" value="UniProtKB-KW"/>
</dbReference>
<proteinExistence type="predicted"/>
<reference evidence="3" key="1">
    <citation type="submission" date="2019-03" db="EMBL/GenBank/DDBJ databases">
        <authorList>
            <person name="Hao L."/>
        </authorList>
    </citation>
    <scope>NUCLEOTIDE SEQUENCE</scope>
</reference>
<dbReference type="CDD" id="cd18873">
    <property type="entry name" value="NUDIX_NadM_like"/>
    <property type="match status" value="1"/>
</dbReference>
<dbReference type="PANTHER" id="PTHR43736">
    <property type="entry name" value="ADP-RIBOSE PYROPHOSPHATASE"/>
    <property type="match status" value="1"/>
</dbReference>
<dbReference type="GO" id="GO:0016787">
    <property type="term" value="F:hydrolase activity"/>
    <property type="evidence" value="ECO:0007669"/>
    <property type="project" value="UniProtKB-KW"/>
</dbReference>
<feature type="domain" description="Nudix hydrolase" evidence="2">
    <location>
        <begin position="19"/>
        <end position="147"/>
    </location>
</feature>
<dbReference type="AlphaFoldDB" id="A0A485LZD9"/>
<dbReference type="Gene3D" id="3.90.79.10">
    <property type="entry name" value="Nucleoside Triphosphate Pyrophosphohydrolase"/>
    <property type="match status" value="1"/>
</dbReference>
<organism evidence="3">
    <name type="scientific">anaerobic digester metagenome</name>
    <dbReference type="NCBI Taxonomy" id="1263854"/>
    <lineage>
        <taxon>unclassified sequences</taxon>
        <taxon>metagenomes</taxon>
        <taxon>ecological metagenomes</taxon>
    </lineage>
</organism>
<dbReference type="InterPro" id="IPR000086">
    <property type="entry name" value="NUDIX_hydrolase_dom"/>
</dbReference>
<name>A0A485LZD9_9ZZZZ</name>
<keyword evidence="3" id="KW-0808">Transferase</keyword>
<dbReference type="PROSITE" id="PS00893">
    <property type="entry name" value="NUDIX_BOX"/>
    <property type="match status" value="1"/>
</dbReference>
<keyword evidence="1 3" id="KW-0378">Hydrolase</keyword>
<evidence type="ECO:0000256" key="1">
    <source>
        <dbReference type="ARBA" id="ARBA00022801"/>
    </source>
</evidence>
<dbReference type="InterPro" id="IPR020084">
    <property type="entry name" value="NUDIX_hydrolase_CS"/>
</dbReference>
<dbReference type="PANTHER" id="PTHR43736:SF1">
    <property type="entry name" value="DIHYDRONEOPTERIN TRIPHOSPHATE DIPHOSPHATASE"/>
    <property type="match status" value="1"/>
</dbReference>
<evidence type="ECO:0000259" key="2">
    <source>
        <dbReference type="PROSITE" id="PS51462"/>
    </source>
</evidence>
<dbReference type="InterPro" id="IPR020476">
    <property type="entry name" value="Nudix_hydrolase"/>
</dbReference>
<keyword evidence="3" id="KW-0548">Nucleotidyltransferase</keyword>
<dbReference type="PRINTS" id="PR00502">
    <property type="entry name" value="NUDIXFAMILY"/>
</dbReference>
<accession>A0A485LZD9</accession>